<dbReference type="RefSeq" id="WP_068414797.1">
    <property type="nucleotide sequence ID" value="NZ_LRDB01000012.1"/>
</dbReference>
<gene>
    <name evidence="1" type="ORF">AWN68_04525</name>
</gene>
<protein>
    <submittedName>
        <fullName evidence="1">PadR family transcriptional regulator</fullName>
    </submittedName>
</protein>
<dbReference type="AlphaFoldDB" id="A0A150XJI8"/>
<dbReference type="STRING" id="296218.AWN68_04525"/>
<dbReference type="Proteomes" id="UP000075615">
    <property type="component" value="Unassembled WGS sequence"/>
</dbReference>
<organism evidence="1 2">
    <name type="scientific">Roseivirga echinicomitans</name>
    <dbReference type="NCBI Taxonomy" id="296218"/>
    <lineage>
        <taxon>Bacteria</taxon>
        <taxon>Pseudomonadati</taxon>
        <taxon>Bacteroidota</taxon>
        <taxon>Cytophagia</taxon>
        <taxon>Cytophagales</taxon>
        <taxon>Roseivirgaceae</taxon>
        <taxon>Roseivirga</taxon>
    </lineage>
</organism>
<dbReference type="InterPro" id="IPR036388">
    <property type="entry name" value="WH-like_DNA-bd_sf"/>
</dbReference>
<dbReference type="InterPro" id="IPR036390">
    <property type="entry name" value="WH_DNA-bd_sf"/>
</dbReference>
<dbReference type="OrthoDB" id="982587at2"/>
<evidence type="ECO:0000313" key="1">
    <source>
        <dbReference type="EMBL" id="KYG78897.1"/>
    </source>
</evidence>
<name>A0A150XJI8_9BACT</name>
<accession>A0A150XJI8</accession>
<reference evidence="1 2" key="1">
    <citation type="submission" date="2016-01" db="EMBL/GenBank/DDBJ databases">
        <title>Genome sequencing of Roseivirga echinicomitans KMM 6058.</title>
        <authorList>
            <person name="Selvaratnam C."/>
            <person name="Thevarajoo S."/>
            <person name="Goh K.M."/>
            <person name="Ee R."/>
            <person name="Chan K.-G."/>
            <person name="Chong C.S."/>
        </authorList>
    </citation>
    <scope>NUCLEOTIDE SEQUENCE [LARGE SCALE GENOMIC DNA]</scope>
    <source>
        <strain evidence="1 2">KMM 6058</strain>
    </source>
</reference>
<keyword evidence="2" id="KW-1185">Reference proteome</keyword>
<dbReference type="Gene3D" id="1.10.10.10">
    <property type="entry name" value="Winged helix-like DNA-binding domain superfamily/Winged helix DNA-binding domain"/>
    <property type="match status" value="1"/>
</dbReference>
<sequence length="110" mass="12616">MKGTFLGEFEEVVLLSTCVLDKNAYANLVKEEVEKHTERNINLSAIHSSLYRLEKKGFLSSELGEASKKRGGKRKRLFKPTPYGLQAVQQIKEIRESLWNNMPQTLFQNS</sequence>
<dbReference type="SUPFAM" id="SSF46785">
    <property type="entry name" value="Winged helix' DNA-binding domain"/>
    <property type="match status" value="1"/>
</dbReference>
<evidence type="ECO:0000313" key="2">
    <source>
        <dbReference type="Proteomes" id="UP000075615"/>
    </source>
</evidence>
<dbReference type="EMBL" id="LRDB01000012">
    <property type="protein sequence ID" value="KYG78897.1"/>
    <property type="molecule type" value="Genomic_DNA"/>
</dbReference>
<comment type="caution">
    <text evidence="1">The sequence shown here is derived from an EMBL/GenBank/DDBJ whole genome shotgun (WGS) entry which is preliminary data.</text>
</comment>
<proteinExistence type="predicted"/>